<name>A0A9W7BX55_9STRA</name>
<feature type="compositionally biased region" description="Low complexity" evidence="10">
    <location>
        <begin position="641"/>
        <end position="651"/>
    </location>
</feature>
<dbReference type="GO" id="GO:0051028">
    <property type="term" value="P:mRNA transport"/>
    <property type="evidence" value="ECO:0007669"/>
    <property type="project" value="UniProtKB-KW"/>
</dbReference>
<dbReference type="GO" id="GO:0006405">
    <property type="term" value="P:RNA export from nucleus"/>
    <property type="evidence" value="ECO:0007669"/>
    <property type="project" value="TreeGrafter"/>
</dbReference>
<reference evidence="13" key="1">
    <citation type="journal article" date="2023" name="Commun. Biol.">
        <title>Genome analysis of Parmales, the sister group of diatoms, reveals the evolutionary specialization of diatoms from phago-mixotrophs to photoautotrophs.</title>
        <authorList>
            <person name="Ban H."/>
            <person name="Sato S."/>
            <person name="Yoshikawa S."/>
            <person name="Yamada K."/>
            <person name="Nakamura Y."/>
            <person name="Ichinomiya M."/>
            <person name="Sato N."/>
            <person name="Blanc-Mathieu R."/>
            <person name="Endo H."/>
            <person name="Kuwata A."/>
            <person name="Ogata H."/>
        </authorList>
    </citation>
    <scope>NUCLEOTIDE SEQUENCE [LARGE SCALE GENOMIC DNA]</scope>
    <source>
        <strain evidence="13">NIES 3699</strain>
    </source>
</reference>
<dbReference type="Gene3D" id="1.10.10.2360">
    <property type="match status" value="1"/>
</dbReference>
<evidence type="ECO:0000256" key="6">
    <source>
        <dbReference type="ARBA" id="ARBA00022927"/>
    </source>
</evidence>
<evidence type="ECO:0000256" key="7">
    <source>
        <dbReference type="ARBA" id="ARBA00023010"/>
    </source>
</evidence>
<sequence>MFGGGGFGQSNTGFGASAGGFGSPAPATNTFGGAGGAFGQTNATPTAFGQTNNNAGGAFGQTNTATNTFGATANTGFSAAPSAFGQQPTAQSTGFGQTNTNTGFGQANTNAGAFGQTNTASPFGQKPAATGGFGAPQSSPFGATNTNAGGAFGQTSTASTGFGAATNTFGGATTSTFGATSSPSTPFGGTPAGATGFGSPGFAAGGAAQGGTGNPPYQPLTNQENNSKVTILAITAQQAYAGKSFEELRFEDYERGNKGGAQQAATGGFGASTSFGSPAAATNSFGGASTGFGAPAPAPSAFGGFGAAAPAPAPAPSAFGGFGGAAPAPAFGAPASAPAAGGFGGFGAPAPAPAAGGFGGFGAPAPAPAAGGFGGFGTPAPAPAPSAFGGFGSPAPAPAAGGFGGFGAPAPAPAPAAGGFGGFGAAAPAPATAFGGFGAAAPAPAPAAGGFGGFGAPAPAPAAGGFGGFGTPAPAPAPSAFGGFGSPAPAPAPSAFGGFGTPAPAPAPSAFGGFGTPAPAPAPSAFGGFGTPAPAPAPSAFGGFGTPAAAPAPSAFGGFGTPAPAPAPSAFGGFGTPAAAPAPSAFGATPTVTANQLQSSNQVLVSDGTSFASDPNLAAKLAYLDDKRQSLSLAPPPTPPTTNATPKSTAVTSASASAYSSYSTYMSSPTIRNFQKGHGKSSSVADSLLHSTRPANSAASLLLSPDAYLGNSTKRLVIKEGALTPKTKVKLTLTNGGNADSARTPSSSRNQNSSPVASLPNTIPTPGSFQGASPIPPDASTVTFDVTTDTPRSNISSASKSAAGTPGQPKSALKKKSSSGSPYNDFYNTITSPDADRTKQATYMPVLTNSEYATSPSWDNIMSMSEVQLATLKNFTIEKEGVGSIAWIGAVDITNVNLDESISIEDKEVAVYDDAGDDKPEVGEKLNRPAIITLHNVWQKEGADENKFKDKLIRVTTKMDAEFISWCDGVWVFKTKHFSRYGLGDSDSDEEDDEGAAQMQQVQDDNIIRPKGLVLSPLFANKQKKASSIPLIQGLDFRSGDRGGRSPLGSSPMFGQQSGDEMVLMQEDEVEEEEEEELRRGQEAYSNLMIEMDEGGPSRITPTNDDISSMVVVQEKKYAKPKPFPPPEWKLKQCAKNPNGITSLLREEIMGRSKTTREFYRGGAGVAWGPDGKLVQIARGNKLIVSYPPTGTTNNSAFVELHAKHCVVVEQDDGLVSLALPHGLARGGDTNNYEQLLKCLEEFSAVQDEGSIEDLTLDLLKVLYGQETHPFDASSLIPITPNDGVDNDRRMTAFRSFLAKLNESDSRDGVDKYKMMQPAKAIFHALLAGNTSLAATLCIENGWARLATVIASGNVEEMIDVQLGEWSANGAISAIDPAILRLYCLIARRTDTEAALYAKGATDVGWRGRIGMCAGSRIEEIVANFQGEVSRGESPRPLPRWKEERDAMGEDDEEEEQEEGNEPPSCILYNIMRLYLSKGGKEGSRIGLENVVAPASYSYSGDMGLGWAVASVLASLGVAPFLSAQEATRFCSSCSDQLLAQGFWDKAAYVLLGMASFVSKANSSAVSELGRNMARELIMRQAGSEANDPASFQEKREFLESVGVSGRVFEEALAVAAGHAGDAISLCKHAIKAGKLDMAIENIDLATPLFAGGEEELNLHTLLALLSEEGAYEARSWGIVNGCGPVLLYLDIKEKLREMVDGGGEEISDEEISAVLRSVDELSGSIQALEVDSYKLTFVELAGCGVDSERLMRMKAATFAEVSSKVAALKLQLGAIRDGVALDIADIGELTNASSLVLHQLRGSSDAVDIAGKIGLELSSLRAIASYMLEAK</sequence>
<dbReference type="GO" id="GO:0008139">
    <property type="term" value="F:nuclear localization sequence binding"/>
    <property type="evidence" value="ECO:0007669"/>
    <property type="project" value="TreeGrafter"/>
</dbReference>
<evidence type="ECO:0000256" key="8">
    <source>
        <dbReference type="ARBA" id="ARBA00023132"/>
    </source>
</evidence>
<feature type="domain" description="Peptidase S59" evidence="11">
    <location>
        <begin position="849"/>
        <end position="978"/>
    </location>
</feature>
<keyword evidence="4" id="KW-0068">Autocatalytic cleavage</keyword>
<feature type="compositionally biased region" description="Polar residues" evidence="10">
    <location>
        <begin position="735"/>
        <end position="771"/>
    </location>
</feature>
<comment type="caution">
    <text evidence="12">The sequence shown here is derived from an EMBL/GenBank/DDBJ whole genome shotgun (WGS) entry which is preliminary data.</text>
</comment>
<evidence type="ECO:0000256" key="2">
    <source>
        <dbReference type="ARBA" id="ARBA00008926"/>
    </source>
</evidence>
<accession>A0A9W7BX55</accession>
<evidence type="ECO:0000256" key="3">
    <source>
        <dbReference type="ARBA" id="ARBA00022448"/>
    </source>
</evidence>
<dbReference type="GO" id="GO:0044614">
    <property type="term" value="C:nuclear pore cytoplasmic filaments"/>
    <property type="evidence" value="ECO:0007669"/>
    <property type="project" value="TreeGrafter"/>
</dbReference>
<dbReference type="Gene3D" id="1.25.40.690">
    <property type="match status" value="1"/>
</dbReference>
<evidence type="ECO:0000256" key="9">
    <source>
        <dbReference type="ARBA" id="ARBA00023242"/>
    </source>
</evidence>
<evidence type="ECO:0000256" key="10">
    <source>
        <dbReference type="SAM" id="MobiDB-lite"/>
    </source>
</evidence>
<keyword evidence="9" id="KW-0539">Nucleus</keyword>
<feature type="region of interest" description="Disordered" evidence="10">
    <location>
        <begin position="1035"/>
        <end position="1059"/>
    </location>
</feature>
<keyword evidence="5" id="KW-0509">mRNA transport</keyword>
<dbReference type="InterPro" id="IPR036903">
    <property type="entry name" value="Nup98_auto-Pept-S59_dom_sf"/>
</dbReference>
<protein>
    <recommendedName>
        <fullName evidence="11">Peptidase S59 domain-containing protein</fullName>
    </recommendedName>
</protein>
<feature type="compositionally biased region" description="Low complexity" evidence="10">
    <location>
        <begin position="93"/>
        <end position="116"/>
    </location>
</feature>
<keyword evidence="7" id="KW-0811">Translocation</keyword>
<evidence type="ECO:0000313" key="13">
    <source>
        <dbReference type="Proteomes" id="UP001165160"/>
    </source>
</evidence>
<feature type="compositionally biased region" description="Low complexity" evidence="10">
    <location>
        <begin position="176"/>
        <end position="194"/>
    </location>
</feature>
<dbReference type="PANTHER" id="PTHR23198">
    <property type="entry name" value="NUCLEOPORIN"/>
    <property type="match status" value="1"/>
</dbReference>
<dbReference type="PANTHER" id="PTHR23198:SF6">
    <property type="entry name" value="NUCLEAR PORE COMPLEX PROTEIN NUP98-NUP96"/>
    <property type="match status" value="1"/>
</dbReference>
<feature type="compositionally biased region" description="Polar residues" evidence="10">
    <location>
        <begin position="780"/>
        <end position="802"/>
    </location>
</feature>
<keyword evidence="3" id="KW-0813">Transport</keyword>
<evidence type="ECO:0000259" key="11">
    <source>
        <dbReference type="PROSITE" id="PS51434"/>
    </source>
</evidence>
<feature type="compositionally biased region" description="Gly residues" evidence="10">
    <location>
        <begin position="195"/>
        <end position="213"/>
    </location>
</feature>
<keyword evidence="13" id="KW-1185">Reference proteome</keyword>
<feature type="region of interest" description="Disordered" evidence="10">
    <location>
        <begin position="79"/>
        <end position="148"/>
    </location>
</feature>
<dbReference type="GO" id="GO:0003723">
    <property type="term" value="F:RNA binding"/>
    <property type="evidence" value="ECO:0007669"/>
    <property type="project" value="TreeGrafter"/>
</dbReference>
<gene>
    <name evidence="12" type="ORF">TrVE_jg8799</name>
</gene>
<dbReference type="Pfam" id="PF04096">
    <property type="entry name" value="Nucleoporin2"/>
    <property type="match status" value="1"/>
</dbReference>
<comment type="similarity">
    <text evidence="2">Belongs to the nucleoporin GLFG family.</text>
</comment>
<dbReference type="InterPro" id="IPR037665">
    <property type="entry name" value="Nucleoporin_S59-like"/>
</dbReference>
<dbReference type="Gene3D" id="3.30.1610.10">
    <property type="entry name" value="Peptidase S59, nucleoporin"/>
    <property type="match status" value="1"/>
</dbReference>
<evidence type="ECO:0000256" key="1">
    <source>
        <dbReference type="ARBA" id="ARBA00004567"/>
    </source>
</evidence>
<feature type="compositionally biased region" description="Basic and acidic residues" evidence="10">
    <location>
        <begin position="1430"/>
        <end position="1448"/>
    </location>
</feature>
<feature type="compositionally biased region" description="Acidic residues" evidence="10">
    <location>
        <begin position="1449"/>
        <end position="1461"/>
    </location>
</feature>
<feature type="region of interest" description="Disordered" evidence="10">
    <location>
        <begin position="176"/>
        <end position="223"/>
    </location>
</feature>
<feature type="region of interest" description="Disordered" evidence="10">
    <location>
        <begin position="630"/>
        <end position="651"/>
    </location>
</feature>
<organism evidence="12 13">
    <name type="scientific">Triparma verrucosa</name>
    <dbReference type="NCBI Taxonomy" id="1606542"/>
    <lineage>
        <taxon>Eukaryota</taxon>
        <taxon>Sar</taxon>
        <taxon>Stramenopiles</taxon>
        <taxon>Ochrophyta</taxon>
        <taxon>Bolidophyceae</taxon>
        <taxon>Parmales</taxon>
        <taxon>Triparmaceae</taxon>
        <taxon>Triparma</taxon>
    </lineage>
</organism>
<dbReference type="GO" id="GO:0017056">
    <property type="term" value="F:structural constituent of nuclear pore"/>
    <property type="evidence" value="ECO:0007669"/>
    <property type="project" value="InterPro"/>
</dbReference>
<proteinExistence type="inferred from homology"/>
<comment type="subcellular location">
    <subcellularLocation>
        <location evidence="1">Nucleus</location>
        <location evidence="1">Nuclear pore complex</location>
    </subcellularLocation>
</comment>
<feature type="region of interest" description="Disordered" evidence="10">
    <location>
        <begin position="729"/>
        <end position="832"/>
    </location>
</feature>
<feature type="region of interest" description="Disordered" evidence="10">
    <location>
        <begin position="1429"/>
        <end position="1463"/>
    </location>
</feature>
<evidence type="ECO:0000256" key="4">
    <source>
        <dbReference type="ARBA" id="ARBA00022813"/>
    </source>
</evidence>
<dbReference type="EMBL" id="BRXX01000216">
    <property type="protein sequence ID" value="GMH98399.1"/>
    <property type="molecule type" value="Genomic_DNA"/>
</dbReference>
<dbReference type="GO" id="GO:0034398">
    <property type="term" value="P:telomere tethering at nuclear periphery"/>
    <property type="evidence" value="ECO:0007669"/>
    <property type="project" value="TreeGrafter"/>
</dbReference>
<dbReference type="GO" id="GO:0000973">
    <property type="term" value="P:post-transcriptional tethering of RNA polymerase II gene DNA at nuclear periphery"/>
    <property type="evidence" value="ECO:0007669"/>
    <property type="project" value="TreeGrafter"/>
</dbReference>
<dbReference type="Proteomes" id="UP001165160">
    <property type="component" value="Unassembled WGS sequence"/>
</dbReference>
<keyword evidence="6" id="KW-0653">Protein transport</keyword>
<evidence type="ECO:0000256" key="5">
    <source>
        <dbReference type="ARBA" id="ARBA00022816"/>
    </source>
</evidence>
<dbReference type="PROSITE" id="PS51434">
    <property type="entry name" value="NUP_C"/>
    <property type="match status" value="1"/>
</dbReference>
<dbReference type="InterPro" id="IPR021967">
    <property type="entry name" value="Nup98_C"/>
</dbReference>
<dbReference type="InterPro" id="IPR007230">
    <property type="entry name" value="Nup98_auto-Pept-S59_dom"/>
</dbReference>
<dbReference type="Pfam" id="PF12110">
    <property type="entry name" value="Nup96"/>
    <property type="match status" value="1"/>
</dbReference>
<dbReference type="GO" id="GO:0006606">
    <property type="term" value="P:protein import into nucleus"/>
    <property type="evidence" value="ECO:0007669"/>
    <property type="project" value="TreeGrafter"/>
</dbReference>
<evidence type="ECO:0000313" key="12">
    <source>
        <dbReference type="EMBL" id="GMH98399.1"/>
    </source>
</evidence>
<dbReference type="SUPFAM" id="SSF82215">
    <property type="entry name" value="C-terminal autoproteolytic domain of nucleoporin nup98"/>
    <property type="match status" value="1"/>
</dbReference>
<keyword evidence="8" id="KW-0906">Nuclear pore complex</keyword>